<name>A0A9N9KJ97_9GLOM</name>
<evidence type="ECO:0000313" key="1">
    <source>
        <dbReference type="EMBL" id="CAG8835359.1"/>
    </source>
</evidence>
<dbReference type="Proteomes" id="UP000789759">
    <property type="component" value="Unassembled WGS sequence"/>
</dbReference>
<comment type="caution">
    <text evidence="1">The sequence shown here is derived from an EMBL/GenBank/DDBJ whole genome shotgun (WGS) entry which is preliminary data.</text>
</comment>
<feature type="non-terminal residue" evidence="1">
    <location>
        <position position="40"/>
    </location>
</feature>
<reference evidence="1" key="1">
    <citation type="submission" date="2021-06" db="EMBL/GenBank/DDBJ databases">
        <authorList>
            <person name="Kallberg Y."/>
            <person name="Tangrot J."/>
            <person name="Rosling A."/>
        </authorList>
    </citation>
    <scope>NUCLEOTIDE SEQUENCE</scope>
    <source>
        <strain evidence="1">FL966</strain>
    </source>
</reference>
<dbReference type="AlphaFoldDB" id="A0A9N9KJ97"/>
<keyword evidence="2" id="KW-1185">Reference proteome</keyword>
<evidence type="ECO:0000313" key="2">
    <source>
        <dbReference type="Proteomes" id="UP000789759"/>
    </source>
</evidence>
<protein>
    <submittedName>
        <fullName evidence="1">718_t:CDS:1</fullName>
    </submittedName>
</protein>
<gene>
    <name evidence="1" type="ORF">CPELLU_LOCUS21231</name>
</gene>
<organism evidence="1 2">
    <name type="scientific">Cetraspora pellucida</name>
    <dbReference type="NCBI Taxonomy" id="1433469"/>
    <lineage>
        <taxon>Eukaryota</taxon>
        <taxon>Fungi</taxon>
        <taxon>Fungi incertae sedis</taxon>
        <taxon>Mucoromycota</taxon>
        <taxon>Glomeromycotina</taxon>
        <taxon>Glomeromycetes</taxon>
        <taxon>Diversisporales</taxon>
        <taxon>Gigasporaceae</taxon>
        <taxon>Cetraspora</taxon>
    </lineage>
</organism>
<accession>A0A9N9KJ97</accession>
<feature type="non-terminal residue" evidence="1">
    <location>
        <position position="1"/>
    </location>
</feature>
<sequence>YCGHSRLLVQVWQKATIISGLYQQSSDIFENQEPNKIPHQ</sequence>
<dbReference type="EMBL" id="CAJVQA010075801">
    <property type="protein sequence ID" value="CAG8835359.1"/>
    <property type="molecule type" value="Genomic_DNA"/>
</dbReference>
<proteinExistence type="predicted"/>
<dbReference type="OrthoDB" id="10589802at2759"/>